<evidence type="ECO:0000313" key="2">
    <source>
        <dbReference type="Proteomes" id="UP000503308"/>
    </source>
</evidence>
<accession>A0A858SYP3</accession>
<keyword evidence="1" id="KW-0966">Cell projection</keyword>
<gene>
    <name evidence="1" type="ORF">G3256_18315</name>
</gene>
<keyword evidence="2" id="KW-1185">Reference proteome</keyword>
<dbReference type="GO" id="GO:0044780">
    <property type="term" value="P:bacterial-type flagellum assembly"/>
    <property type="evidence" value="ECO:0007669"/>
    <property type="project" value="InterPro"/>
</dbReference>
<sequence length="119" mass="13528">MADDEFHRIFDALDDLLDEERTALLEGNLDHVARLLETKETLIDALADLDANEVKPLQELDKKVRRNQVLLDSALAGIRSVAERLTALRRVRRSLDTYDAKGVRQTIDMVSDKSVEKRA</sequence>
<dbReference type="KEGG" id="rpon:G3256_18315"/>
<evidence type="ECO:0000313" key="1">
    <source>
        <dbReference type="EMBL" id="QJF52992.1"/>
    </source>
</evidence>
<dbReference type="Gene3D" id="1.20.58.300">
    <property type="entry name" value="FlgN-like"/>
    <property type="match status" value="1"/>
</dbReference>
<dbReference type="RefSeq" id="WP_169642209.1">
    <property type="nucleotide sequence ID" value="NZ_CP048788.1"/>
</dbReference>
<dbReference type="Proteomes" id="UP000503308">
    <property type="component" value="Chromosome"/>
</dbReference>
<name>A0A858SYP3_9RHOB</name>
<proteinExistence type="predicted"/>
<keyword evidence="1" id="KW-0282">Flagellum</keyword>
<dbReference type="InterPro" id="IPR036679">
    <property type="entry name" value="FlgN-like_sf"/>
</dbReference>
<dbReference type="SUPFAM" id="SSF140566">
    <property type="entry name" value="FlgN-like"/>
    <property type="match status" value="1"/>
</dbReference>
<dbReference type="AlphaFoldDB" id="A0A858SYP3"/>
<keyword evidence="1" id="KW-0969">Cilium</keyword>
<organism evidence="1 2">
    <name type="scientific">Roseobacter ponti</name>
    <dbReference type="NCBI Taxonomy" id="1891787"/>
    <lineage>
        <taxon>Bacteria</taxon>
        <taxon>Pseudomonadati</taxon>
        <taxon>Pseudomonadota</taxon>
        <taxon>Alphaproteobacteria</taxon>
        <taxon>Rhodobacterales</taxon>
        <taxon>Roseobacteraceae</taxon>
        <taxon>Roseobacter</taxon>
    </lineage>
</organism>
<protein>
    <submittedName>
        <fullName evidence="1">Flagellar protein FlgN</fullName>
    </submittedName>
</protein>
<reference evidence="1 2" key="1">
    <citation type="submission" date="2020-02" db="EMBL/GenBank/DDBJ databases">
        <title>Genome sequence of Roseobacter ponti.</title>
        <authorList>
            <person name="Hollensteiner J."/>
            <person name="Schneider D."/>
            <person name="Poehlein A."/>
            <person name="Daniel R."/>
        </authorList>
    </citation>
    <scope>NUCLEOTIDE SEQUENCE [LARGE SCALE GENOMIC DNA]</scope>
    <source>
        <strain evidence="1 2">DSM 106830</strain>
    </source>
</reference>
<dbReference type="EMBL" id="CP048788">
    <property type="protein sequence ID" value="QJF52992.1"/>
    <property type="molecule type" value="Genomic_DNA"/>
</dbReference>